<evidence type="ECO:0000313" key="15">
    <source>
        <dbReference type="Proteomes" id="UP000830583"/>
    </source>
</evidence>
<keyword evidence="10 14" id="KW-0378">Hydrolase</keyword>
<protein>
    <recommendedName>
        <fullName evidence="6">beta-lactamase</fullName>
        <ecNumber evidence="6">3.5.2.6</ecNumber>
    </recommendedName>
</protein>
<evidence type="ECO:0000256" key="12">
    <source>
        <dbReference type="ARBA" id="ARBA00023251"/>
    </source>
</evidence>
<evidence type="ECO:0000259" key="13">
    <source>
        <dbReference type="SMART" id="SM00849"/>
    </source>
</evidence>
<dbReference type="PANTHER" id="PTHR42951">
    <property type="entry name" value="METALLO-BETA-LACTAMASE DOMAIN-CONTAINING"/>
    <property type="match status" value="1"/>
</dbReference>
<dbReference type="InterPro" id="IPR036866">
    <property type="entry name" value="RibonucZ/Hydroxyglut_hydro"/>
</dbReference>
<keyword evidence="11" id="KW-0862">Zinc</keyword>
<keyword evidence="8" id="KW-0732">Signal</keyword>
<dbReference type="PROSITE" id="PS00744">
    <property type="entry name" value="BETA_LACTAMASE_B_2"/>
    <property type="match status" value="1"/>
</dbReference>
<evidence type="ECO:0000256" key="4">
    <source>
        <dbReference type="ARBA" id="ARBA00005250"/>
    </source>
</evidence>
<comment type="subunit">
    <text evidence="5">Monomer.</text>
</comment>
<keyword evidence="12" id="KW-0046">Antibiotic resistance</keyword>
<keyword evidence="15" id="KW-1185">Reference proteome</keyword>
<evidence type="ECO:0000256" key="8">
    <source>
        <dbReference type="ARBA" id="ARBA00022729"/>
    </source>
</evidence>
<dbReference type="SMART" id="SM00849">
    <property type="entry name" value="Lactamase_B"/>
    <property type="match status" value="1"/>
</dbReference>
<reference evidence="14" key="1">
    <citation type="submission" date="2022-04" db="EMBL/GenBank/DDBJ databases">
        <title>Consumption of N2O by Flavobacterium azooxidireducens sp. nov. isolated from Decomposing Leaf Litter of Phragmites australis (Cav.).</title>
        <authorList>
            <person name="Behrendt U."/>
            <person name="Spanner T."/>
            <person name="Augustin J."/>
            <person name="Horn M.A."/>
            <person name="Kolb S."/>
            <person name="Ulrich A."/>
        </authorList>
    </citation>
    <scope>NUCLEOTIDE SEQUENCE</scope>
    <source>
        <strain evidence="14">IGB 4-14</strain>
    </source>
</reference>
<dbReference type="CDD" id="cd16302">
    <property type="entry name" value="CcrA-like_MBL-B1"/>
    <property type="match status" value="1"/>
</dbReference>
<evidence type="ECO:0000256" key="3">
    <source>
        <dbReference type="ARBA" id="ARBA00004418"/>
    </source>
</evidence>
<dbReference type="PANTHER" id="PTHR42951:SF4">
    <property type="entry name" value="ACYL-COENZYME A THIOESTERASE MBLAC2"/>
    <property type="match status" value="1"/>
</dbReference>
<dbReference type="Proteomes" id="UP000830583">
    <property type="component" value="Chromosome"/>
</dbReference>
<comment type="cofactor">
    <cofactor evidence="2">
        <name>Zn(2+)</name>
        <dbReference type="ChEBI" id="CHEBI:29105"/>
    </cofactor>
</comment>
<dbReference type="InterPro" id="IPR058199">
    <property type="entry name" value="BlaB//VIM/IMP-1"/>
</dbReference>
<evidence type="ECO:0000256" key="2">
    <source>
        <dbReference type="ARBA" id="ARBA00001947"/>
    </source>
</evidence>
<comment type="subcellular location">
    <subcellularLocation>
        <location evidence="3">Periplasm</location>
    </subcellularLocation>
</comment>
<accession>A0ABY4KD24</accession>
<dbReference type="SUPFAM" id="SSF56281">
    <property type="entry name" value="Metallo-hydrolase/oxidoreductase"/>
    <property type="match status" value="1"/>
</dbReference>
<dbReference type="EC" id="3.5.2.6" evidence="6"/>
<evidence type="ECO:0000256" key="9">
    <source>
        <dbReference type="ARBA" id="ARBA00022764"/>
    </source>
</evidence>
<keyword evidence="9" id="KW-0574">Periplasm</keyword>
<sequence length="262" mass="29240">MKVGLAILLTILLAVSLITCKNSKEEDFKPTLVYESAILQVTQITENSFIHTSFLQTNDFGNVPCNGLIVSDNKEVIIFDTPVNDKSADELIKWIKETLQYKIKGIIPTHFHDDCLGGLKSFHTNKIPSYAYLTTIELAKENNFIVPQNSFKDSLLLKVGNKTIIAKSFGEGHTKDNVVGYFPSEELLFGGCLIKELGAQKGYLGDANIKAWSSTVENIKKRFPNLTLVVPGHGKYGNAELLDYTIDLFKTKHFGEDKFESK</sequence>
<evidence type="ECO:0000256" key="6">
    <source>
        <dbReference type="ARBA" id="ARBA00012865"/>
    </source>
</evidence>
<evidence type="ECO:0000256" key="7">
    <source>
        <dbReference type="ARBA" id="ARBA00022723"/>
    </source>
</evidence>
<dbReference type="InterPro" id="IPR001018">
    <property type="entry name" value="Beta-lactamase_class-B_CS"/>
</dbReference>
<evidence type="ECO:0000256" key="1">
    <source>
        <dbReference type="ARBA" id="ARBA00001526"/>
    </source>
</evidence>
<evidence type="ECO:0000313" key="14">
    <source>
        <dbReference type="EMBL" id="UPQ78696.1"/>
    </source>
</evidence>
<dbReference type="NCBIfam" id="NF033088">
    <property type="entry name" value="bla_subclass_B1"/>
    <property type="match status" value="1"/>
</dbReference>
<name>A0ABY4KD24_9FLAO</name>
<comment type="catalytic activity">
    <reaction evidence="1">
        <text>a beta-lactam + H2O = a substituted beta-amino acid</text>
        <dbReference type="Rhea" id="RHEA:20401"/>
        <dbReference type="ChEBI" id="CHEBI:15377"/>
        <dbReference type="ChEBI" id="CHEBI:35627"/>
        <dbReference type="ChEBI" id="CHEBI:140347"/>
        <dbReference type="EC" id="3.5.2.6"/>
    </reaction>
</comment>
<feature type="domain" description="Metallo-beta-lactamase" evidence="13">
    <location>
        <begin position="64"/>
        <end position="233"/>
    </location>
</feature>
<evidence type="ECO:0000256" key="5">
    <source>
        <dbReference type="ARBA" id="ARBA00011245"/>
    </source>
</evidence>
<dbReference type="EMBL" id="CP096205">
    <property type="protein sequence ID" value="UPQ78696.1"/>
    <property type="molecule type" value="Genomic_DNA"/>
</dbReference>
<dbReference type="GO" id="GO:0008800">
    <property type="term" value="F:beta-lactamase activity"/>
    <property type="evidence" value="ECO:0007669"/>
    <property type="project" value="UniProtKB-EC"/>
</dbReference>
<evidence type="ECO:0000256" key="11">
    <source>
        <dbReference type="ARBA" id="ARBA00022833"/>
    </source>
</evidence>
<comment type="similarity">
    <text evidence="4">Belongs to the metallo-beta-lactamase superfamily. Class-B beta-lactamase family.</text>
</comment>
<dbReference type="NCBIfam" id="NF012229">
    <property type="entry name" value="bla_class_B_core"/>
    <property type="match status" value="1"/>
</dbReference>
<dbReference type="InterPro" id="IPR050855">
    <property type="entry name" value="NDM-1-like"/>
</dbReference>
<evidence type="ECO:0000256" key="10">
    <source>
        <dbReference type="ARBA" id="ARBA00022801"/>
    </source>
</evidence>
<dbReference type="Gene3D" id="3.60.15.10">
    <property type="entry name" value="Ribonuclease Z/Hydroxyacylglutathione hydrolase-like"/>
    <property type="match status" value="1"/>
</dbReference>
<dbReference type="Pfam" id="PF00753">
    <property type="entry name" value="Lactamase_B"/>
    <property type="match status" value="1"/>
</dbReference>
<dbReference type="RefSeq" id="WP_248433644.1">
    <property type="nucleotide sequence ID" value="NZ_CP096205.1"/>
</dbReference>
<organism evidence="14 15">
    <name type="scientific">Flavobacterium azooxidireducens</name>
    <dbReference type="NCBI Taxonomy" id="1871076"/>
    <lineage>
        <taxon>Bacteria</taxon>
        <taxon>Pseudomonadati</taxon>
        <taxon>Bacteroidota</taxon>
        <taxon>Flavobacteriia</taxon>
        <taxon>Flavobacteriales</taxon>
        <taxon>Flavobacteriaceae</taxon>
        <taxon>Flavobacterium</taxon>
    </lineage>
</organism>
<proteinExistence type="inferred from homology"/>
<gene>
    <name evidence="14" type="primary">bla</name>
    <name evidence="14" type="ORF">M0M57_13845</name>
</gene>
<dbReference type="InterPro" id="IPR001279">
    <property type="entry name" value="Metallo-B-lactamas"/>
</dbReference>
<keyword evidence="7" id="KW-0479">Metal-binding</keyword>